<evidence type="ECO:0000256" key="4">
    <source>
        <dbReference type="ARBA" id="ARBA00022475"/>
    </source>
</evidence>
<feature type="transmembrane region" description="Helical" evidence="9">
    <location>
        <begin position="171"/>
        <end position="195"/>
    </location>
</feature>
<dbReference type="PANTHER" id="PTHR30614">
    <property type="entry name" value="MEMBRANE COMPONENT OF AMINO ACID ABC TRANSPORTER"/>
    <property type="match status" value="1"/>
</dbReference>
<dbReference type="EMBL" id="VEWL01000020">
    <property type="protein sequence ID" value="TNV10081.1"/>
    <property type="molecule type" value="Genomic_DNA"/>
</dbReference>
<dbReference type="NCBIfam" id="TIGR01726">
    <property type="entry name" value="HEQRo_perm_3TM"/>
    <property type="match status" value="1"/>
</dbReference>
<dbReference type="InterPro" id="IPR010065">
    <property type="entry name" value="AA_ABC_transptr_permease_3TM"/>
</dbReference>
<keyword evidence="4" id="KW-1003">Cell membrane</keyword>
<dbReference type="CDD" id="cd06261">
    <property type="entry name" value="TM_PBP2"/>
    <property type="match status" value="1"/>
</dbReference>
<accession>A0ABY2XYR0</accession>
<dbReference type="InterPro" id="IPR000515">
    <property type="entry name" value="MetI-like"/>
</dbReference>
<evidence type="ECO:0000313" key="11">
    <source>
        <dbReference type="EMBL" id="TNV10081.1"/>
    </source>
</evidence>
<evidence type="ECO:0000256" key="6">
    <source>
        <dbReference type="ARBA" id="ARBA00022970"/>
    </source>
</evidence>
<evidence type="ECO:0000256" key="2">
    <source>
        <dbReference type="ARBA" id="ARBA00010072"/>
    </source>
</evidence>
<dbReference type="PANTHER" id="PTHR30614:SF0">
    <property type="entry name" value="L-CYSTINE TRANSPORT SYSTEM PERMEASE PROTEIN TCYL"/>
    <property type="match status" value="1"/>
</dbReference>
<feature type="transmembrane region" description="Helical" evidence="9">
    <location>
        <begin position="342"/>
        <end position="359"/>
    </location>
</feature>
<evidence type="ECO:0000256" key="8">
    <source>
        <dbReference type="ARBA" id="ARBA00023136"/>
    </source>
</evidence>
<keyword evidence="6" id="KW-0029">Amino-acid transport</keyword>
<evidence type="ECO:0000256" key="3">
    <source>
        <dbReference type="ARBA" id="ARBA00022448"/>
    </source>
</evidence>
<evidence type="ECO:0000259" key="10">
    <source>
        <dbReference type="PROSITE" id="PS50928"/>
    </source>
</evidence>
<dbReference type="Pfam" id="PF00528">
    <property type="entry name" value="BPD_transp_1"/>
    <property type="match status" value="1"/>
</dbReference>
<evidence type="ECO:0000256" key="9">
    <source>
        <dbReference type="RuleBase" id="RU363032"/>
    </source>
</evidence>
<evidence type="ECO:0000313" key="12">
    <source>
        <dbReference type="Proteomes" id="UP000312784"/>
    </source>
</evidence>
<dbReference type="PROSITE" id="PS50928">
    <property type="entry name" value="ABC_TM1"/>
    <property type="match status" value="1"/>
</dbReference>
<reference evidence="11 12" key="1">
    <citation type="submission" date="2019-06" db="EMBL/GenBank/DDBJ databases">
        <title>Ochrobactrum cricket sp.nov., isolated from the insect Teleogryllus occipitalis living in deserted cropland.</title>
        <authorList>
            <person name="Hu M."/>
        </authorList>
    </citation>
    <scope>NUCLEOTIDE SEQUENCE [LARGE SCALE GENOMIC DNA]</scope>
    <source>
        <strain evidence="11 12">LCB8</strain>
    </source>
</reference>
<evidence type="ECO:0000256" key="5">
    <source>
        <dbReference type="ARBA" id="ARBA00022692"/>
    </source>
</evidence>
<feature type="transmembrane region" description="Helical" evidence="9">
    <location>
        <begin position="216"/>
        <end position="235"/>
    </location>
</feature>
<name>A0ABY2XYR0_9HYPH</name>
<gene>
    <name evidence="11" type="ORF">FIC94_20895</name>
</gene>
<keyword evidence="5 9" id="KW-0812">Transmembrane</keyword>
<keyword evidence="7 9" id="KW-1133">Transmembrane helix</keyword>
<comment type="similarity">
    <text evidence="2">Belongs to the binding-protein-dependent transport system permease family. HisMQ subfamily.</text>
</comment>
<feature type="transmembrane region" description="Helical" evidence="9">
    <location>
        <begin position="247"/>
        <end position="266"/>
    </location>
</feature>
<dbReference type="SUPFAM" id="SSF161098">
    <property type="entry name" value="MetI-like"/>
    <property type="match status" value="1"/>
</dbReference>
<proteinExistence type="inferred from homology"/>
<comment type="caution">
    <text evidence="11">The sequence shown here is derived from an EMBL/GenBank/DDBJ whole genome shotgun (WGS) entry which is preliminary data.</text>
</comment>
<feature type="transmembrane region" description="Helical" evidence="9">
    <location>
        <begin position="69"/>
        <end position="91"/>
    </location>
</feature>
<keyword evidence="8 9" id="KW-0472">Membrane</keyword>
<feature type="transmembrane region" description="Helical" evidence="9">
    <location>
        <begin position="122"/>
        <end position="145"/>
    </location>
</feature>
<dbReference type="Proteomes" id="UP000312784">
    <property type="component" value="Unassembled WGS sequence"/>
</dbReference>
<evidence type="ECO:0000256" key="1">
    <source>
        <dbReference type="ARBA" id="ARBA00004429"/>
    </source>
</evidence>
<dbReference type="Gene3D" id="1.10.3720.10">
    <property type="entry name" value="MetI-like"/>
    <property type="match status" value="1"/>
</dbReference>
<evidence type="ECO:0000256" key="7">
    <source>
        <dbReference type="ARBA" id="ARBA00022989"/>
    </source>
</evidence>
<keyword evidence="3 9" id="KW-0813">Transport</keyword>
<protein>
    <submittedName>
        <fullName evidence="11">Amino acid ABC transporter permease</fullName>
    </submittedName>
</protein>
<organism evidence="11 12">
    <name type="scientific">Ochrobactrum teleogrylli</name>
    <dbReference type="NCBI Taxonomy" id="2479765"/>
    <lineage>
        <taxon>Bacteria</taxon>
        <taxon>Pseudomonadati</taxon>
        <taxon>Pseudomonadota</taxon>
        <taxon>Alphaproteobacteria</taxon>
        <taxon>Hyphomicrobiales</taxon>
        <taxon>Brucellaceae</taxon>
        <taxon>Brucella/Ochrobactrum group</taxon>
        <taxon>Ochrobactrum</taxon>
    </lineage>
</organism>
<feature type="domain" description="ABC transmembrane type-1" evidence="10">
    <location>
        <begin position="171"/>
        <end position="365"/>
    </location>
</feature>
<comment type="subcellular location">
    <subcellularLocation>
        <location evidence="1">Cell inner membrane</location>
        <topology evidence="1">Multi-pass membrane protein</topology>
    </subcellularLocation>
    <subcellularLocation>
        <location evidence="9">Cell membrane</location>
        <topology evidence="9">Multi-pass membrane protein</topology>
    </subcellularLocation>
</comment>
<sequence>MICRSGKRSKIMAAIETEMSFSNSLLPQGGVVPPPPTMQIKIVALSMVLAVIASAALVASNAAPQFGSASSLFAGSVVAALVALILFPSLVSSFMKADRAAECWRQGNVVEARALAQRARDFSSIAIGLSVFMAVLVAVGFFLTVSDGAIRDTFLRGELIRTSMVETAKAFAINISLAIGAEILALILGLLFALGRLLPGKGMGPVRLLAIGYIDLFRGLPAVVVIYLICFGLPLAEIPVISEANPVVYAVIALAMTHAAYNAEIFRAGIESVHPSQYSTALSLGLTPRSALIHVILPQGIGRVVPPLLGGFVALQKDTALVNIVGIIDAFAQAKIYAANHYNLSAVTTVCIFFILITIPQTRFVDYLLARRARSAKVGSA</sequence>
<dbReference type="InterPro" id="IPR043429">
    <property type="entry name" value="ArtM/GltK/GlnP/TcyL/YhdX-like"/>
</dbReference>
<dbReference type="InterPro" id="IPR035906">
    <property type="entry name" value="MetI-like_sf"/>
</dbReference>
<keyword evidence="12" id="KW-1185">Reference proteome</keyword>
<feature type="transmembrane region" description="Helical" evidence="9">
    <location>
        <begin position="42"/>
        <end position="63"/>
    </location>
</feature>